<protein>
    <recommendedName>
        <fullName evidence="4">Metallophosphoesterase</fullName>
    </recommendedName>
</protein>
<keyword evidence="2" id="KW-0479">Metal-binding</keyword>
<dbReference type="PANTHER" id="PTHR36303:SF1">
    <property type="entry name" value="2',3'-CYCLIC-NUCLEOTIDE 2'-PHOSPHODIESTERASE"/>
    <property type="match status" value="1"/>
</dbReference>
<evidence type="ECO:0000256" key="1">
    <source>
        <dbReference type="PIRSR" id="PIRSR004789-50"/>
    </source>
</evidence>
<dbReference type="AlphaFoldDB" id="A0A3P3XGJ9"/>
<dbReference type="PANTHER" id="PTHR36303">
    <property type="entry name" value="2',3'-CYCLIC-NUCLEOTIDE 2'-PHOSPHODIESTERASE"/>
    <property type="match status" value="1"/>
</dbReference>
<feature type="binding site" evidence="2">
    <location>
        <position position="45"/>
    </location>
    <ligand>
        <name>Fe cation</name>
        <dbReference type="ChEBI" id="CHEBI:24875"/>
        <label>1</label>
    </ligand>
</feature>
<feature type="binding site" evidence="2">
    <location>
        <position position="44"/>
    </location>
    <ligand>
        <name>Fe cation</name>
        <dbReference type="ChEBI" id="CHEBI:24875"/>
        <label>2</label>
    </ligand>
</feature>
<sequence length="281" mass="30155">MSSVTANVLMIGDIVGAPGLRALFTFLPSLIKKTEADLVIANGENALKGFGIGEEEIAAMRSYGVDVITSGNHVWERKEAADLLEAEPALLRPANYPRSLPGRGVAHIEGQSAPGLPAPTRASGASGHFEWLVVNLQGRRELYDIDCPFAKADQILANAARENPGALIVVDFHAESNEEKEALAWYLDGRASVVAGTHTHVPTADERTLPKGTGYLTDLGMTGPVDSVIGMNGDICVRRFLTQIPYKMETAEGSAAIMGALFRIDPESRRCVGIERVYKSL</sequence>
<proteinExistence type="predicted"/>
<feature type="binding site" evidence="2">
    <location>
        <position position="72"/>
    </location>
    <ligand>
        <name>Fe cation</name>
        <dbReference type="ChEBI" id="CHEBI:24875"/>
        <label>2</label>
    </ligand>
</feature>
<organism evidence="3">
    <name type="scientific">uncultured spirochete</name>
    <dbReference type="NCBI Taxonomy" id="156406"/>
    <lineage>
        <taxon>Bacteria</taxon>
        <taxon>Pseudomonadati</taxon>
        <taxon>Spirochaetota</taxon>
        <taxon>Spirochaetia</taxon>
        <taxon>Spirochaetales</taxon>
        <taxon>environmental samples</taxon>
    </lineage>
</organism>
<dbReference type="SUPFAM" id="SSF56300">
    <property type="entry name" value="Metallo-dependent phosphatases"/>
    <property type="match status" value="1"/>
</dbReference>
<dbReference type="GO" id="GO:0004113">
    <property type="term" value="F:2',3'-cyclic-nucleotide 3'-phosphodiesterase activity"/>
    <property type="evidence" value="ECO:0007669"/>
    <property type="project" value="TreeGrafter"/>
</dbReference>
<dbReference type="GO" id="GO:0046872">
    <property type="term" value="F:metal ion binding"/>
    <property type="evidence" value="ECO:0007669"/>
    <property type="project" value="UniProtKB-KW"/>
</dbReference>
<dbReference type="Pfam" id="PF13277">
    <property type="entry name" value="YmdB"/>
    <property type="match status" value="1"/>
</dbReference>
<dbReference type="InterPro" id="IPR005235">
    <property type="entry name" value="YmdB-like"/>
</dbReference>
<dbReference type="InterPro" id="IPR029052">
    <property type="entry name" value="Metallo-depent_PP-like"/>
</dbReference>
<dbReference type="PIRSF" id="PIRSF004789">
    <property type="entry name" value="DR1281"/>
    <property type="match status" value="1"/>
</dbReference>
<feature type="binding site" evidence="2">
    <location>
        <position position="173"/>
    </location>
    <ligand>
        <name>Fe cation</name>
        <dbReference type="ChEBI" id="CHEBI:24875"/>
        <label>2</label>
    </ligand>
</feature>
<feature type="binding site" evidence="2">
    <location>
        <position position="200"/>
    </location>
    <ligand>
        <name>Fe cation</name>
        <dbReference type="ChEBI" id="CHEBI:24875"/>
        <label>1</label>
    </ligand>
</feature>
<reference evidence="3" key="1">
    <citation type="submission" date="2017-02" db="EMBL/GenBank/DDBJ databases">
        <authorList>
            <person name="Regsiter A."/>
            <person name="William W."/>
        </authorList>
    </citation>
    <scope>NUCLEOTIDE SEQUENCE</scope>
    <source>
        <strain evidence="3">Bib</strain>
    </source>
</reference>
<feature type="binding site" evidence="2">
    <location>
        <position position="198"/>
    </location>
    <ligand>
        <name>Fe cation</name>
        <dbReference type="ChEBI" id="CHEBI:24875"/>
        <label>2</label>
    </ligand>
</feature>
<dbReference type="EMBL" id="FWDM01000010">
    <property type="protein sequence ID" value="SLM11185.1"/>
    <property type="molecule type" value="Genomic_DNA"/>
</dbReference>
<accession>A0A3P3XGJ9</accession>
<evidence type="ECO:0000313" key="3">
    <source>
        <dbReference type="EMBL" id="SLM11185.1"/>
    </source>
</evidence>
<feature type="binding site" evidence="2">
    <location>
        <position position="44"/>
    </location>
    <ligand>
        <name>Fe cation</name>
        <dbReference type="ChEBI" id="CHEBI:24875"/>
        <label>1</label>
    </ligand>
</feature>
<name>A0A3P3XGJ9_9SPIR</name>
<feature type="binding site" evidence="2">
    <location>
        <position position="13"/>
    </location>
    <ligand>
        <name>Fe cation</name>
        <dbReference type="ChEBI" id="CHEBI:24875"/>
        <label>1</label>
    </ligand>
</feature>
<feature type="active site" description="Proton donor" evidence="1">
    <location>
        <position position="73"/>
    </location>
</feature>
<evidence type="ECO:0008006" key="4">
    <source>
        <dbReference type="Google" id="ProtNLM"/>
    </source>
</evidence>
<dbReference type="Gene3D" id="3.60.21.10">
    <property type="match status" value="1"/>
</dbReference>
<evidence type="ECO:0000256" key="2">
    <source>
        <dbReference type="PIRSR" id="PIRSR004789-51"/>
    </source>
</evidence>
<gene>
    <name evidence="3" type="ORF">SPIROBIBN47_180040</name>
</gene>